<dbReference type="PANTHER" id="PTHR22916">
    <property type="entry name" value="GLYCOSYLTRANSFERASE"/>
    <property type="match status" value="1"/>
</dbReference>
<organism evidence="3 4">
    <name type="scientific">candidate division WWE3 bacterium RIFOXYC1_FULL_39_7</name>
    <dbReference type="NCBI Taxonomy" id="1802643"/>
    <lineage>
        <taxon>Bacteria</taxon>
        <taxon>Katanobacteria</taxon>
    </lineage>
</organism>
<accession>A0A1F4WL36</accession>
<dbReference type="SUPFAM" id="SSF53448">
    <property type="entry name" value="Nucleotide-diphospho-sugar transferases"/>
    <property type="match status" value="1"/>
</dbReference>
<evidence type="ECO:0000259" key="2">
    <source>
        <dbReference type="Pfam" id="PF00535"/>
    </source>
</evidence>
<dbReference type="InterPro" id="IPR029044">
    <property type="entry name" value="Nucleotide-diphossugar_trans"/>
</dbReference>
<protein>
    <recommendedName>
        <fullName evidence="2">Glycosyltransferase 2-like domain-containing protein</fullName>
    </recommendedName>
</protein>
<reference evidence="3 4" key="1">
    <citation type="journal article" date="2016" name="Nat. Commun.">
        <title>Thousands of microbial genomes shed light on interconnected biogeochemical processes in an aquifer system.</title>
        <authorList>
            <person name="Anantharaman K."/>
            <person name="Brown C.T."/>
            <person name="Hug L.A."/>
            <person name="Sharon I."/>
            <person name="Castelle C.J."/>
            <person name="Probst A.J."/>
            <person name="Thomas B.C."/>
            <person name="Singh A."/>
            <person name="Wilkins M.J."/>
            <person name="Karaoz U."/>
            <person name="Brodie E.L."/>
            <person name="Williams K.H."/>
            <person name="Hubbard S.S."/>
            <person name="Banfield J.F."/>
        </authorList>
    </citation>
    <scope>NUCLEOTIDE SEQUENCE [LARGE SCALE GENOMIC DNA]</scope>
</reference>
<dbReference type="PANTHER" id="PTHR22916:SF64">
    <property type="entry name" value="TRANSFERASE, PUTATIVE-RELATED"/>
    <property type="match status" value="1"/>
</dbReference>
<keyword evidence="1" id="KW-0812">Transmembrane</keyword>
<dbReference type="InterPro" id="IPR001173">
    <property type="entry name" value="Glyco_trans_2-like"/>
</dbReference>
<gene>
    <name evidence="3" type="ORF">A2415_00680</name>
</gene>
<keyword evidence="1" id="KW-1133">Transmembrane helix</keyword>
<dbReference type="Pfam" id="PF00535">
    <property type="entry name" value="Glycos_transf_2"/>
    <property type="match status" value="1"/>
</dbReference>
<dbReference type="Proteomes" id="UP000179113">
    <property type="component" value="Unassembled WGS sequence"/>
</dbReference>
<feature type="transmembrane region" description="Helical" evidence="1">
    <location>
        <begin position="283"/>
        <end position="302"/>
    </location>
</feature>
<name>A0A1F4WL36_UNCKA</name>
<dbReference type="EMBL" id="MEWA01000010">
    <property type="protein sequence ID" value="OGC70099.1"/>
    <property type="molecule type" value="Genomic_DNA"/>
</dbReference>
<keyword evidence="1" id="KW-0472">Membrane</keyword>
<evidence type="ECO:0000313" key="3">
    <source>
        <dbReference type="EMBL" id="OGC70099.1"/>
    </source>
</evidence>
<proteinExistence type="predicted"/>
<dbReference type="Gene3D" id="3.90.550.10">
    <property type="entry name" value="Spore Coat Polysaccharide Biosynthesis Protein SpsA, Chain A"/>
    <property type="match status" value="1"/>
</dbReference>
<feature type="domain" description="Glycosyltransferase 2-like" evidence="2">
    <location>
        <begin position="6"/>
        <end position="112"/>
    </location>
</feature>
<comment type="caution">
    <text evidence="3">The sequence shown here is derived from an EMBL/GenBank/DDBJ whole genome shotgun (WGS) entry which is preliminary data.</text>
</comment>
<evidence type="ECO:0000256" key="1">
    <source>
        <dbReference type="SAM" id="Phobius"/>
    </source>
</evidence>
<dbReference type="AlphaFoldDB" id="A0A1F4WL36"/>
<sequence>MLPKVSILIPTLNAGSVIRPCLESIGRQNYPKELVEIILGDGGSTDDTIEVAQKYGARTVNNPLKTGESGKMAALRYASGEFVALIDSDNILPDDNWLSSMIFPLIENPEIVGSEPWEYTWRAEDGFITRYCALIGMNDPICMFLGNYDRLNVLYDNWTKIPHTEVDKKNYVIAEFDQKNGLPTIGANGTVFKRDFLVDNSSGDYLFDIDILATYLAKNEQIKFIKVKNGIIHTFCESDISKFSRKQKRRVKDYIYHKSRNDRSYQWTSDSLISQRNLGLIKFVLYCVTVIPLVLQSVLGYFKKPDKAWAFHPLACEITFYQYVTGFIGGIFKQEQVNRNNWKQ</sequence>
<evidence type="ECO:0000313" key="4">
    <source>
        <dbReference type="Proteomes" id="UP000179113"/>
    </source>
</evidence>